<dbReference type="Proteomes" id="UP001460072">
    <property type="component" value="Unassembled WGS sequence"/>
</dbReference>
<gene>
    <name evidence="1" type="ORF">WFZ85_06510</name>
</gene>
<evidence type="ECO:0000313" key="1">
    <source>
        <dbReference type="EMBL" id="MEM0542261.1"/>
    </source>
</evidence>
<reference evidence="1 2" key="1">
    <citation type="submission" date="2024-03" db="EMBL/GenBank/DDBJ databases">
        <title>Two novel species of the genus Flavobacterium exhibiting potentially degradation of complex polysaccharides.</title>
        <authorList>
            <person name="Lian X."/>
        </authorList>
    </citation>
    <scope>NUCLEOTIDE SEQUENCE [LARGE SCALE GENOMIC DNA]</scope>
    <source>
        <strain evidence="2">j3</strain>
    </source>
</reference>
<sequence>MKTYLPLLLLFTFSFIYSQNKSGIATYKLQIAFDKDALEVDKKYGYLQKAIDICNDLEYKLVFNKNEANFFQEENQKLDIVATNMANILSETPKISYQNIEQNILLSELKADGILIQQKEFLIKEDLKINWTITSESKLIDNYLCYKALTTKIVYKGDKGFNENVIAWFCPTIPFSFGPTKYSGLPGLILELQEKNIAFTLKSLTLNDNDIVKIIIATAKKTISQTEYNDIVKTRMETLQSMSKQK</sequence>
<dbReference type="Pfam" id="PF09697">
    <property type="entry name" value="Porph_ging"/>
    <property type="match status" value="1"/>
</dbReference>
<keyword evidence="2" id="KW-1185">Reference proteome</keyword>
<accession>A0ABU9N4E0</accession>
<protein>
    <submittedName>
        <fullName evidence="1">GLPGLI family protein</fullName>
    </submittedName>
</protein>
<dbReference type="InterPro" id="IPR005901">
    <property type="entry name" value="GLPGLI"/>
</dbReference>
<proteinExistence type="predicted"/>
<dbReference type="EMBL" id="JBCGDO010000006">
    <property type="protein sequence ID" value="MEM0542261.1"/>
    <property type="molecule type" value="Genomic_DNA"/>
</dbReference>
<comment type="caution">
    <text evidence="1">The sequence shown here is derived from an EMBL/GenBank/DDBJ whole genome shotgun (WGS) entry which is preliminary data.</text>
</comment>
<dbReference type="RefSeq" id="WP_342695482.1">
    <property type="nucleotide sequence ID" value="NZ_JBCGDO010000006.1"/>
</dbReference>
<evidence type="ECO:0000313" key="2">
    <source>
        <dbReference type="Proteomes" id="UP001460072"/>
    </source>
</evidence>
<name>A0ABU9N4E0_9FLAO</name>
<dbReference type="NCBIfam" id="TIGR01200">
    <property type="entry name" value="GLPGLI"/>
    <property type="match status" value="1"/>
</dbReference>
<organism evidence="1 2">
    <name type="scientific">Flavobacterium aureirubrum</name>
    <dbReference type="NCBI Taxonomy" id="3133147"/>
    <lineage>
        <taxon>Bacteria</taxon>
        <taxon>Pseudomonadati</taxon>
        <taxon>Bacteroidota</taxon>
        <taxon>Flavobacteriia</taxon>
        <taxon>Flavobacteriales</taxon>
        <taxon>Flavobacteriaceae</taxon>
        <taxon>Flavobacterium</taxon>
    </lineage>
</organism>